<dbReference type="InterPro" id="IPR002942">
    <property type="entry name" value="S4_RNA-bd"/>
</dbReference>
<dbReference type="GO" id="GO:0016853">
    <property type="term" value="F:isomerase activity"/>
    <property type="evidence" value="ECO:0007669"/>
    <property type="project" value="UniProtKB-KW"/>
</dbReference>
<dbReference type="CDD" id="cd00165">
    <property type="entry name" value="S4"/>
    <property type="match status" value="1"/>
</dbReference>
<evidence type="ECO:0000256" key="2">
    <source>
        <dbReference type="ARBA" id="ARBA00022884"/>
    </source>
</evidence>
<proteinExistence type="inferred from homology"/>
<evidence type="ECO:0000313" key="10">
    <source>
        <dbReference type="Proteomes" id="UP001259982"/>
    </source>
</evidence>
<dbReference type="NCBIfam" id="TIGR00093">
    <property type="entry name" value="pseudouridine synthase"/>
    <property type="match status" value="1"/>
</dbReference>
<dbReference type="RefSeq" id="WP_311656936.1">
    <property type="nucleotide sequence ID" value="NZ_JAVRHY010000002.1"/>
</dbReference>
<comment type="function">
    <text evidence="5">Responsible for synthesis of pseudouridine from uracil-2605 in 23S ribosomal RNA.</text>
</comment>
<feature type="domain" description="RNA-binding S4" evidence="8">
    <location>
        <begin position="3"/>
        <end position="63"/>
    </location>
</feature>
<evidence type="ECO:0000256" key="4">
    <source>
        <dbReference type="ARBA" id="ARBA00036944"/>
    </source>
</evidence>
<gene>
    <name evidence="9" type="ORF">RM531_02110</name>
</gene>
<dbReference type="InterPro" id="IPR050343">
    <property type="entry name" value="RsuA_PseudoU_synthase"/>
</dbReference>
<dbReference type="InterPro" id="IPR018496">
    <property type="entry name" value="PsdUridine_synth_RsuA/RluB_CS"/>
</dbReference>
<dbReference type="SUPFAM" id="SSF55120">
    <property type="entry name" value="Pseudouridine synthase"/>
    <property type="match status" value="1"/>
</dbReference>
<dbReference type="SUPFAM" id="SSF55174">
    <property type="entry name" value="Alpha-L RNA-binding motif"/>
    <property type="match status" value="1"/>
</dbReference>
<accession>A0ABU3B475</accession>
<keyword evidence="3 7" id="KW-0413">Isomerase</keyword>
<dbReference type="EMBL" id="JAVRHY010000002">
    <property type="protein sequence ID" value="MDT0617262.1"/>
    <property type="molecule type" value="Genomic_DNA"/>
</dbReference>
<dbReference type="Gene3D" id="3.30.70.1560">
    <property type="entry name" value="Alpha-L RNA-binding motif"/>
    <property type="match status" value="1"/>
</dbReference>
<dbReference type="Gene3D" id="3.30.70.580">
    <property type="entry name" value="Pseudouridine synthase I, catalytic domain, N-terminal subdomain"/>
    <property type="match status" value="1"/>
</dbReference>
<evidence type="ECO:0000256" key="3">
    <source>
        <dbReference type="ARBA" id="ARBA00023235"/>
    </source>
</evidence>
<evidence type="ECO:0000256" key="5">
    <source>
        <dbReference type="ARBA" id="ARBA00037383"/>
    </source>
</evidence>
<comment type="catalytic activity">
    <reaction evidence="4">
        <text>uridine(2605) in 23S rRNA = pseudouridine(2605) in 23S rRNA</text>
        <dbReference type="Rhea" id="RHEA:42520"/>
        <dbReference type="Rhea" id="RHEA-COMP:10095"/>
        <dbReference type="Rhea" id="RHEA-COMP:10096"/>
        <dbReference type="ChEBI" id="CHEBI:65314"/>
        <dbReference type="ChEBI" id="CHEBI:65315"/>
        <dbReference type="EC" id="5.4.99.22"/>
    </reaction>
</comment>
<comment type="caution">
    <text evidence="9">The sequence shown here is derived from an EMBL/GenBank/DDBJ whole genome shotgun (WGS) entry which is preliminary data.</text>
</comment>
<evidence type="ECO:0000256" key="6">
    <source>
        <dbReference type="PROSITE-ProRule" id="PRU00182"/>
    </source>
</evidence>
<evidence type="ECO:0000256" key="7">
    <source>
        <dbReference type="RuleBase" id="RU003887"/>
    </source>
</evidence>
<reference evidence="9 10" key="1">
    <citation type="submission" date="2023-09" db="EMBL/GenBank/DDBJ databases">
        <authorList>
            <person name="Rey-Velasco X."/>
        </authorList>
    </citation>
    <scope>NUCLEOTIDE SEQUENCE [LARGE SCALE GENOMIC DNA]</scope>
    <source>
        <strain evidence="9 10">P385</strain>
    </source>
</reference>
<dbReference type="PANTHER" id="PTHR47683:SF3">
    <property type="entry name" value="RIBOSOMAL LARGE SUBUNIT PSEUDOURIDINE SYNTHASE B"/>
    <property type="match status" value="1"/>
</dbReference>
<evidence type="ECO:0000313" key="9">
    <source>
        <dbReference type="EMBL" id="MDT0617262.1"/>
    </source>
</evidence>
<name>A0ABU3B475_9GAMM</name>
<dbReference type="PANTHER" id="PTHR47683">
    <property type="entry name" value="PSEUDOURIDINE SYNTHASE FAMILY PROTEIN-RELATED"/>
    <property type="match status" value="1"/>
</dbReference>
<dbReference type="Gene3D" id="3.10.290.10">
    <property type="entry name" value="RNA-binding S4 domain"/>
    <property type="match status" value="1"/>
</dbReference>
<dbReference type="InterPro" id="IPR042092">
    <property type="entry name" value="PsdUridine_s_RsuA/RluB/E/F_cat"/>
</dbReference>
<dbReference type="InterPro" id="IPR020103">
    <property type="entry name" value="PsdUridine_synth_cat_dom_sf"/>
</dbReference>
<dbReference type="Proteomes" id="UP001259982">
    <property type="component" value="Unassembled WGS sequence"/>
</dbReference>
<dbReference type="Pfam" id="PF00849">
    <property type="entry name" value="PseudoU_synth_2"/>
    <property type="match status" value="1"/>
</dbReference>
<dbReference type="InterPro" id="IPR000748">
    <property type="entry name" value="PsdUridine_synth_RsuA/RluB/E/F"/>
</dbReference>
<dbReference type="InterPro" id="IPR006145">
    <property type="entry name" value="PsdUridine_synth_RsuA/RluA"/>
</dbReference>
<evidence type="ECO:0000256" key="1">
    <source>
        <dbReference type="ARBA" id="ARBA00008348"/>
    </source>
</evidence>
<comment type="similarity">
    <text evidence="1 7">Belongs to the pseudouridine synthase RsuA family.</text>
</comment>
<evidence type="ECO:0000259" key="8">
    <source>
        <dbReference type="SMART" id="SM00363"/>
    </source>
</evidence>
<dbReference type="SMART" id="SM00363">
    <property type="entry name" value="S4"/>
    <property type="match status" value="1"/>
</dbReference>
<keyword evidence="2 6" id="KW-0694">RNA-binding</keyword>
<dbReference type="Pfam" id="PF01479">
    <property type="entry name" value="S4"/>
    <property type="match status" value="1"/>
</dbReference>
<dbReference type="InterPro" id="IPR020094">
    <property type="entry name" value="TruA/RsuA/RluB/E/F_N"/>
</dbReference>
<organism evidence="9 10">
    <name type="scientific">Spectribacter acetivorans</name>
    <dbReference type="NCBI Taxonomy" id="3075603"/>
    <lineage>
        <taxon>Bacteria</taxon>
        <taxon>Pseudomonadati</taxon>
        <taxon>Pseudomonadota</taxon>
        <taxon>Gammaproteobacteria</taxon>
        <taxon>Salinisphaerales</taxon>
        <taxon>Salinisphaeraceae</taxon>
        <taxon>Spectribacter</taxon>
    </lineage>
</organism>
<dbReference type="PROSITE" id="PS50889">
    <property type="entry name" value="S4"/>
    <property type="match status" value="1"/>
</dbReference>
<keyword evidence="10" id="KW-1185">Reference proteome</keyword>
<dbReference type="PROSITE" id="PS01149">
    <property type="entry name" value="PSI_RSU"/>
    <property type="match status" value="1"/>
</dbReference>
<dbReference type="InterPro" id="IPR036986">
    <property type="entry name" value="S4_RNA-bd_sf"/>
</dbReference>
<sequence>MAERLQKMLARAGYGSRREIERWIAAGRIRVNNQVAEPGQPTGLDDRITLDGRPLSTARAASVPRRVLAYKKHVDQVVTRRDPQGRPTVFAKLPRLAAGRWLAVGRLDVNTSGLLLMTTDGELKRRLEHPSHRLEREYAVRVHGPVDEPMLDRLTEGVMLEDGLARFDRILEGENPSRANRWFRVTVTEGRNRVVRRLWASQGVEVSRLMRVRFGPVPLPTGIKAGGWRELAPKEVAALARAVGLSGR</sequence>
<protein>
    <recommendedName>
        <fullName evidence="7">Pseudouridine synthase</fullName>
        <ecNumber evidence="7">5.4.99.-</ecNumber>
    </recommendedName>
</protein>
<dbReference type="EC" id="5.4.99.-" evidence="7"/>